<sequence length="705" mass="75842">MTRAPSPDQPPPNGLRRAEPWGAARRRGAAEQGATPRMEHVRITTPDLARRAALGVLQKRLMIGLLGFSLLFAVLAGRLVDVSVIHPLKPDAAAIAAQTPRTNIALPPPARAEITDRNGVILAVSLPGAALYANPKQVADPALAARLIARTIPGLDPAWLEHRMADRKRDFVYLDRGLTSAQELAINRLGIPGIYFENIEHRHYPEGDLAAHILGGVTPDQRGIAGIEAYYNTRMTGEPARPLRLSIDIGAEGIVRQEIMKAMTDWDARGACGIVMSVRTGRVLAMASVPDYNANQLGSAPADARFNRCVSGDYEPGSVFKLMTISMALNSGMIHYWDRFDTSHPLHVGRFTVTDFEPVHIWLAVPHILAVSSNIGASRIATILGPEIQRAWLKKLGYFRRPDIQLPEAQPAIYHPKSSWKLLTTMTVSFGNGIAMSPLQLISSVVPVVNGGVWYPPSLVAGQPGAPPPEGVRVMSQRASLLMRKLMRNVVVAKNGTGVYARVPGYLVGGKTGTAQVVGKNGAYRKHLNNASFMAAFPMNHPRYVIYVVVLHPHATKKMMPFCYGFTTGGYVAAPAVARIIARIGPMLGIMPLSGEALTEAQDKLAIPLDPPAPPGRLALGPGHPFPPGASKYAYILAGRKPPAAIDAAAHDAALARTEFWQPLGPAPETISTHAAPPRSVPLLGAGAMSHQTMNTDRPVRRARG</sequence>
<name>A0ABS9DS29_9PROT</name>
<feature type="transmembrane region" description="Helical" evidence="5">
    <location>
        <begin position="61"/>
        <end position="80"/>
    </location>
</feature>
<dbReference type="InterPro" id="IPR050515">
    <property type="entry name" value="Beta-lactam/transpept"/>
</dbReference>
<dbReference type="Gene3D" id="3.90.1310.10">
    <property type="entry name" value="Penicillin-binding protein 2a (Domain 2)"/>
    <property type="match status" value="1"/>
</dbReference>
<evidence type="ECO:0000259" key="6">
    <source>
        <dbReference type="Pfam" id="PF00905"/>
    </source>
</evidence>
<dbReference type="InterPro" id="IPR005311">
    <property type="entry name" value="PBP_dimer"/>
</dbReference>
<feature type="domain" description="Penicillin-binding protein dimerisation" evidence="7">
    <location>
        <begin position="108"/>
        <end position="237"/>
    </location>
</feature>
<dbReference type="InterPro" id="IPR036138">
    <property type="entry name" value="PBP_dimer_sf"/>
</dbReference>
<dbReference type="RefSeq" id="WP_235702784.1">
    <property type="nucleotide sequence ID" value="NZ_JAKGBZ010000003.1"/>
</dbReference>
<feature type="region of interest" description="Disordered" evidence="4">
    <location>
        <begin position="1"/>
        <end position="41"/>
    </location>
</feature>
<dbReference type="SUPFAM" id="SSF56601">
    <property type="entry name" value="beta-lactamase/transpeptidase-like"/>
    <property type="match status" value="1"/>
</dbReference>
<dbReference type="InterPro" id="IPR012338">
    <property type="entry name" value="Beta-lactam/transpept-like"/>
</dbReference>
<dbReference type="Gene3D" id="3.40.710.10">
    <property type="entry name" value="DD-peptidase/beta-lactamase superfamily"/>
    <property type="match status" value="1"/>
</dbReference>
<dbReference type="Proteomes" id="UP001521209">
    <property type="component" value="Unassembled WGS sequence"/>
</dbReference>
<evidence type="ECO:0000256" key="1">
    <source>
        <dbReference type="ARBA" id="ARBA00004370"/>
    </source>
</evidence>
<gene>
    <name evidence="8" type="ORF">L2A60_02445</name>
</gene>
<dbReference type="Pfam" id="PF00905">
    <property type="entry name" value="Transpeptidase"/>
    <property type="match status" value="1"/>
</dbReference>
<evidence type="ECO:0000259" key="7">
    <source>
        <dbReference type="Pfam" id="PF03717"/>
    </source>
</evidence>
<dbReference type="PANTHER" id="PTHR30627:SF1">
    <property type="entry name" value="PEPTIDOGLYCAN D,D-TRANSPEPTIDASE FTSI"/>
    <property type="match status" value="1"/>
</dbReference>
<dbReference type="SUPFAM" id="SSF56519">
    <property type="entry name" value="Penicillin binding protein dimerisation domain"/>
    <property type="match status" value="1"/>
</dbReference>
<keyword evidence="9" id="KW-1185">Reference proteome</keyword>
<evidence type="ECO:0000256" key="5">
    <source>
        <dbReference type="SAM" id="Phobius"/>
    </source>
</evidence>
<dbReference type="Gene3D" id="3.30.450.330">
    <property type="match status" value="1"/>
</dbReference>
<dbReference type="PANTHER" id="PTHR30627">
    <property type="entry name" value="PEPTIDOGLYCAN D,D-TRANSPEPTIDASE"/>
    <property type="match status" value="1"/>
</dbReference>
<evidence type="ECO:0000256" key="3">
    <source>
        <dbReference type="ARBA" id="ARBA00023136"/>
    </source>
</evidence>
<dbReference type="InterPro" id="IPR001460">
    <property type="entry name" value="PCN-bd_Tpept"/>
</dbReference>
<keyword evidence="2" id="KW-0378">Hydrolase</keyword>
<evidence type="ECO:0000256" key="2">
    <source>
        <dbReference type="ARBA" id="ARBA00022645"/>
    </source>
</evidence>
<comment type="subcellular location">
    <subcellularLocation>
        <location evidence="1">Membrane</location>
    </subcellularLocation>
</comment>
<dbReference type="Pfam" id="PF03717">
    <property type="entry name" value="PBP_dimer"/>
    <property type="match status" value="1"/>
</dbReference>
<dbReference type="EMBL" id="JAKGBZ010000003">
    <property type="protein sequence ID" value="MCF3945544.1"/>
    <property type="molecule type" value="Genomic_DNA"/>
</dbReference>
<proteinExistence type="predicted"/>
<keyword evidence="3 5" id="KW-0472">Membrane</keyword>
<accession>A0ABS9DS29</accession>
<keyword evidence="5" id="KW-1133">Transmembrane helix</keyword>
<keyword evidence="2" id="KW-0121">Carboxypeptidase</keyword>
<reference evidence="8 9" key="1">
    <citation type="submission" date="2022-01" db="EMBL/GenBank/DDBJ databases">
        <authorList>
            <person name="Won M."/>
            <person name="Kim S.-J."/>
            <person name="Kwon S.-W."/>
        </authorList>
    </citation>
    <scope>NUCLEOTIDE SEQUENCE [LARGE SCALE GENOMIC DNA]</scope>
    <source>
        <strain evidence="8 9">KCTC 23505</strain>
    </source>
</reference>
<comment type="caution">
    <text evidence="8">The sequence shown here is derived from an EMBL/GenBank/DDBJ whole genome shotgun (WGS) entry which is preliminary data.</text>
</comment>
<organism evidence="8 9">
    <name type="scientific">Acidiphilium iwatense</name>
    <dbReference type="NCBI Taxonomy" id="768198"/>
    <lineage>
        <taxon>Bacteria</taxon>
        <taxon>Pseudomonadati</taxon>
        <taxon>Pseudomonadota</taxon>
        <taxon>Alphaproteobacteria</taxon>
        <taxon>Acetobacterales</taxon>
        <taxon>Acidocellaceae</taxon>
        <taxon>Acidiphilium</taxon>
    </lineage>
</organism>
<evidence type="ECO:0000313" key="8">
    <source>
        <dbReference type="EMBL" id="MCF3945544.1"/>
    </source>
</evidence>
<evidence type="ECO:0000256" key="4">
    <source>
        <dbReference type="SAM" id="MobiDB-lite"/>
    </source>
</evidence>
<keyword evidence="5" id="KW-0812">Transmembrane</keyword>
<keyword evidence="2" id="KW-0645">Protease</keyword>
<evidence type="ECO:0000313" key="9">
    <source>
        <dbReference type="Proteomes" id="UP001521209"/>
    </source>
</evidence>
<feature type="domain" description="Penicillin-binding protein transpeptidase" evidence="6">
    <location>
        <begin position="272"/>
        <end position="558"/>
    </location>
</feature>
<protein>
    <submittedName>
        <fullName evidence="8">Penicillin-binding protein 2</fullName>
    </submittedName>
</protein>